<dbReference type="OrthoDB" id="2445969at2759"/>
<reference evidence="2" key="1">
    <citation type="submission" date="2021-06" db="EMBL/GenBank/DDBJ databases">
        <authorList>
            <person name="Kallberg Y."/>
            <person name="Tangrot J."/>
            <person name="Rosling A."/>
        </authorList>
    </citation>
    <scope>NUCLEOTIDE SEQUENCE</scope>
    <source>
        <strain evidence="2">MT106</strain>
    </source>
</reference>
<gene>
    <name evidence="2" type="ORF">AGERDE_LOCUS495</name>
</gene>
<keyword evidence="3" id="KW-1185">Reference proteome</keyword>
<protein>
    <submittedName>
        <fullName evidence="2">5940_t:CDS:1</fullName>
    </submittedName>
</protein>
<dbReference type="AlphaFoldDB" id="A0A9N8UYZ7"/>
<accession>A0A9N8UYZ7</accession>
<comment type="caution">
    <text evidence="2">The sequence shown here is derived from an EMBL/GenBank/DDBJ whole genome shotgun (WGS) entry which is preliminary data.</text>
</comment>
<dbReference type="EMBL" id="CAJVPL010000024">
    <property type="protein sequence ID" value="CAG8435228.1"/>
    <property type="molecule type" value="Genomic_DNA"/>
</dbReference>
<name>A0A9N8UYZ7_9GLOM</name>
<evidence type="ECO:0000256" key="1">
    <source>
        <dbReference type="SAM" id="Coils"/>
    </source>
</evidence>
<feature type="coiled-coil region" evidence="1">
    <location>
        <begin position="352"/>
        <end position="386"/>
    </location>
</feature>
<sequence>MNLTTYQLIIVKTAMTSSDYVKINQLLKQIQGEKYTSNIYKVPTAKSEAIIKYLEQEQLNYEIYWKNGKDSEDTINIINSKENVKEQILELKKEKLLKALQEFYIKKGIKRSSINPNIERQIEIKNSPDFYQQAPFLTIAEDLLKLIKEDKVESLIFLSAYDKKRFVWGDERKRKIFRETFSNLSKFTEVGKSVIDDNPNICNSLIASMGSSADCLRNGGCIACDEEIKVLAPYYPAVEKEHHKEVLLVKNEVSNLKKEDFENLQATGGNPNDWHCNNCGLLIKECDCGDNMLPNDKRIPDQAKQELARLGATKPFYADNEEERSIKFKKNDELDKLECELSVLDFHQSREISDLFAKKLTLEEEIKEQELLIKELTIRAERGEEDAEIHFKALTKTSKE</sequence>
<keyword evidence="1" id="KW-0175">Coiled coil</keyword>
<proteinExistence type="predicted"/>
<organism evidence="2 3">
    <name type="scientific">Ambispora gerdemannii</name>
    <dbReference type="NCBI Taxonomy" id="144530"/>
    <lineage>
        <taxon>Eukaryota</taxon>
        <taxon>Fungi</taxon>
        <taxon>Fungi incertae sedis</taxon>
        <taxon>Mucoromycota</taxon>
        <taxon>Glomeromycotina</taxon>
        <taxon>Glomeromycetes</taxon>
        <taxon>Archaeosporales</taxon>
        <taxon>Ambisporaceae</taxon>
        <taxon>Ambispora</taxon>
    </lineage>
</organism>
<evidence type="ECO:0000313" key="2">
    <source>
        <dbReference type="EMBL" id="CAG8435228.1"/>
    </source>
</evidence>
<evidence type="ECO:0000313" key="3">
    <source>
        <dbReference type="Proteomes" id="UP000789831"/>
    </source>
</evidence>
<dbReference type="Proteomes" id="UP000789831">
    <property type="component" value="Unassembled WGS sequence"/>
</dbReference>